<evidence type="ECO:0000313" key="4">
    <source>
        <dbReference type="Proteomes" id="UP000191342"/>
    </source>
</evidence>
<dbReference type="PANTHER" id="PTHR42044:SF2">
    <property type="entry name" value="DUF676 DOMAIN-CONTAINING PROTEIN"/>
    <property type="match status" value="1"/>
</dbReference>
<dbReference type="OrthoDB" id="202545at2759"/>
<name>A0A1V6SHV2_9EURO</name>
<organism evidence="3 4">
    <name type="scientific">Penicillium flavigenum</name>
    <dbReference type="NCBI Taxonomy" id="254877"/>
    <lineage>
        <taxon>Eukaryota</taxon>
        <taxon>Fungi</taxon>
        <taxon>Dikarya</taxon>
        <taxon>Ascomycota</taxon>
        <taxon>Pezizomycotina</taxon>
        <taxon>Eurotiomycetes</taxon>
        <taxon>Eurotiomycetidae</taxon>
        <taxon>Eurotiales</taxon>
        <taxon>Aspergillaceae</taxon>
        <taxon>Penicillium</taxon>
    </lineage>
</organism>
<proteinExistence type="predicted"/>
<dbReference type="AlphaFoldDB" id="A0A1V6SHV2"/>
<dbReference type="GO" id="GO:0003677">
    <property type="term" value="F:DNA binding"/>
    <property type="evidence" value="ECO:0007669"/>
    <property type="project" value="UniProtKB-KW"/>
</dbReference>
<accession>A0A1V6SHV2</accession>
<dbReference type="PANTHER" id="PTHR42044">
    <property type="entry name" value="DUF676 DOMAIN-CONTAINING PROTEIN-RELATED"/>
    <property type="match status" value="1"/>
</dbReference>
<reference evidence="4" key="1">
    <citation type="journal article" date="2017" name="Nat. Microbiol.">
        <title>Global analysis of biosynthetic gene clusters reveals vast potential of secondary metabolite production in Penicillium species.</title>
        <authorList>
            <person name="Nielsen J.C."/>
            <person name="Grijseels S."/>
            <person name="Prigent S."/>
            <person name="Ji B."/>
            <person name="Dainat J."/>
            <person name="Nielsen K.F."/>
            <person name="Frisvad J.C."/>
            <person name="Workman M."/>
            <person name="Nielsen J."/>
        </authorList>
    </citation>
    <scope>NUCLEOTIDE SEQUENCE [LARGE SCALE GENOMIC DNA]</scope>
    <source>
        <strain evidence="4">IBT 14082</strain>
    </source>
</reference>
<comment type="caution">
    <text evidence="3">The sequence shown here is derived from an EMBL/GenBank/DDBJ whole genome shotgun (WGS) entry which is preliminary data.</text>
</comment>
<dbReference type="EMBL" id="MLQL01000045">
    <property type="protein sequence ID" value="OQE13615.1"/>
    <property type="molecule type" value="Genomic_DNA"/>
</dbReference>
<dbReference type="Proteomes" id="UP000191342">
    <property type="component" value="Unassembled WGS sequence"/>
</dbReference>
<dbReference type="STRING" id="254877.A0A1V6SHV2"/>
<feature type="domain" description="HTH CENPB-type" evidence="2">
    <location>
        <begin position="524"/>
        <end position="581"/>
    </location>
</feature>
<evidence type="ECO:0000259" key="2">
    <source>
        <dbReference type="PROSITE" id="PS51253"/>
    </source>
</evidence>
<keyword evidence="1" id="KW-0238">DNA-binding</keyword>
<protein>
    <recommendedName>
        <fullName evidence="2">HTH CENPB-type domain-containing protein</fullName>
    </recommendedName>
</protein>
<dbReference type="PROSITE" id="PS51253">
    <property type="entry name" value="HTH_CENPB"/>
    <property type="match status" value="1"/>
</dbReference>
<evidence type="ECO:0000313" key="3">
    <source>
        <dbReference type="EMBL" id="OQE13615.1"/>
    </source>
</evidence>
<evidence type="ECO:0000256" key="1">
    <source>
        <dbReference type="ARBA" id="ARBA00023125"/>
    </source>
</evidence>
<sequence>MGNLFENGLKIGGELVGGLVDGTRNLVTDLSTTAVDIFGEKDKLISKATDIFTGADDESRRRLVDEVLRRSPGLINPGTFLEAGRSLCGMISEQVKARPADQLLKGIINCSLELAESAVDLVTPDLLLRIVKKITNAILGAFIGTVGSLPFIKDAVFSNDINAATLGLIWSNWADLARFIVDLVECTKCYVPNNSREGVALSNESRVQANELDFSKPMNRHAAICQLQRLALSIIFILTEMTKRVDITTMNEYERIGMTQNTTLQSDAKSELITEPVPRTKLEEKWLFVNGIVGEYHWTRLACQKLARQYSREITGIFNRGDGILWDLVECAGERSAQGKGNARSQKQLIKRTESSRNAQEVLKKELSQALDGEKGHIVMIAHSQGCLLLRLVLEELLTCKQKYRHTMGERLCVFTFGNPSVDWAMDDCVNSKSLRPEGCEFCAEGEEVCRSLETHILRTEHFANSEDFVAKLGVLSKSNPTRTGYGHVFINEEDNWKNGHLFGSQYSLNSGDYGSGQDSWLLDCRKGKSIVHKIEEESLEKWILSMDRRGGAPRPSMVREMANLLLEKRGTTPVLSVGEN</sequence>
<dbReference type="Pfam" id="PF03221">
    <property type="entry name" value="HTH_Tnp_Tc5"/>
    <property type="match status" value="1"/>
</dbReference>
<dbReference type="InterPro" id="IPR006600">
    <property type="entry name" value="HTH_CenpB_DNA-bd_dom"/>
</dbReference>
<gene>
    <name evidence="3" type="ORF">PENFLA_c045G04505</name>
</gene>
<keyword evidence="4" id="KW-1185">Reference proteome</keyword>